<dbReference type="PANTHER" id="PTHR47219">
    <property type="entry name" value="RAB GTPASE-ACTIVATING PROTEIN 1-LIKE"/>
    <property type="match status" value="1"/>
</dbReference>
<dbReference type="Proteomes" id="UP000281553">
    <property type="component" value="Unassembled WGS sequence"/>
</dbReference>
<evidence type="ECO:0000313" key="4">
    <source>
        <dbReference type="Proteomes" id="UP000281553"/>
    </source>
</evidence>
<accession>A0A3P7MVJ9</accession>
<keyword evidence="1" id="KW-1133">Transmembrane helix</keyword>
<dbReference type="OrthoDB" id="294251at2759"/>
<reference evidence="3 4" key="1">
    <citation type="submission" date="2018-11" db="EMBL/GenBank/DDBJ databases">
        <authorList>
            <consortium name="Pathogen Informatics"/>
        </authorList>
    </citation>
    <scope>NUCLEOTIDE SEQUENCE [LARGE SCALE GENOMIC DNA]</scope>
</reference>
<keyword evidence="1" id="KW-0812">Transmembrane</keyword>
<feature type="domain" description="Rab-GAP TBC" evidence="2">
    <location>
        <begin position="1"/>
        <end position="99"/>
    </location>
</feature>
<name>A0A3P7MVJ9_DIBLA</name>
<gene>
    <name evidence="3" type="ORF">DILT_LOCUS15101</name>
</gene>
<dbReference type="AlphaFoldDB" id="A0A3P7MVJ9"/>
<dbReference type="InterPro" id="IPR035969">
    <property type="entry name" value="Rab-GAP_TBC_sf"/>
</dbReference>
<evidence type="ECO:0000256" key="1">
    <source>
        <dbReference type="SAM" id="Phobius"/>
    </source>
</evidence>
<sequence length="99" mass="10887">MGLFQADGPYHRDLHDLLAAYVSFQPSIGYLQGMSFIAAILILVMGDILAAFIAFVSILNRDSYHAFYSLDECEVGVFLLSHAQSAIQSTFSCLSIFSN</sequence>
<dbReference type="GO" id="GO:0031267">
    <property type="term" value="F:small GTPase binding"/>
    <property type="evidence" value="ECO:0007669"/>
    <property type="project" value="TreeGrafter"/>
</dbReference>
<evidence type="ECO:0000259" key="2">
    <source>
        <dbReference type="PROSITE" id="PS50086"/>
    </source>
</evidence>
<keyword evidence="1" id="KW-0472">Membrane</keyword>
<protein>
    <recommendedName>
        <fullName evidence="2">Rab-GAP TBC domain-containing protein</fullName>
    </recommendedName>
</protein>
<dbReference type="SUPFAM" id="SSF47923">
    <property type="entry name" value="Ypt/Rab-GAP domain of gyp1p"/>
    <property type="match status" value="1"/>
</dbReference>
<proteinExistence type="predicted"/>
<feature type="transmembrane region" description="Helical" evidence="1">
    <location>
        <begin position="36"/>
        <end position="59"/>
    </location>
</feature>
<dbReference type="Pfam" id="PF00566">
    <property type="entry name" value="RabGAP-TBC"/>
    <property type="match status" value="1"/>
</dbReference>
<dbReference type="InterPro" id="IPR050302">
    <property type="entry name" value="Rab_GAP_TBC_domain"/>
</dbReference>
<dbReference type="EMBL" id="UYRU01077300">
    <property type="protein sequence ID" value="VDN27963.1"/>
    <property type="molecule type" value="Genomic_DNA"/>
</dbReference>
<dbReference type="GO" id="GO:0005096">
    <property type="term" value="F:GTPase activator activity"/>
    <property type="evidence" value="ECO:0007669"/>
    <property type="project" value="TreeGrafter"/>
</dbReference>
<dbReference type="InterPro" id="IPR000195">
    <property type="entry name" value="Rab-GAP-TBC_dom"/>
</dbReference>
<dbReference type="PROSITE" id="PS50086">
    <property type="entry name" value="TBC_RABGAP"/>
    <property type="match status" value="1"/>
</dbReference>
<organism evidence="3 4">
    <name type="scientific">Dibothriocephalus latus</name>
    <name type="common">Fish tapeworm</name>
    <name type="synonym">Diphyllobothrium latum</name>
    <dbReference type="NCBI Taxonomy" id="60516"/>
    <lineage>
        <taxon>Eukaryota</taxon>
        <taxon>Metazoa</taxon>
        <taxon>Spiralia</taxon>
        <taxon>Lophotrochozoa</taxon>
        <taxon>Platyhelminthes</taxon>
        <taxon>Cestoda</taxon>
        <taxon>Eucestoda</taxon>
        <taxon>Diphyllobothriidea</taxon>
        <taxon>Diphyllobothriidae</taxon>
        <taxon>Dibothriocephalus</taxon>
    </lineage>
</organism>
<dbReference type="Gene3D" id="1.10.8.270">
    <property type="entry name" value="putative rabgap domain of human tbc1 domain family member 14 like domains"/>
    <property type="match status" value="1"/>
</dbReference>
<keyword evidence="4" id="KW-1185">Reference proteome</keyword>
<evidence type="ECO:0000313" key="3">
    <source>
        <dbReference type="EMBL" id="VDN27963.1"/>
    </source>
</evidence>
<dbReference type="PANTHER" id="PTHR47219:SF15">
    <property type="entry name" value="TBC1 DOMAIN FAMILY MEMBER 12 ISOFORM X1"/>
    <property type="match status" value="1"/>
</dbReference>